<dbReference type="EMBL" id="KX343079">
    <property type="protein sequence ID" value="AOY40397.1"/>
    <property type="molecule type" value="Genomic_DNA"/>
</dbReference>
<gene>
    <name evidence="1" type="primary">rps2</name>
    <name evidence="1" type="ORF">Nram.m07</name>
</gene>
<dbReference type="SUPFAM" id="SSF52313">
    <property type="entry name" value="Ribosomal protein S2"/>
    <property type="match status" value="1"/>
</dbReference>
<proteinExistence type="predicted"/>
<evidence type="ECO:0000313" key="1">
    <source>
        <dbReference type="EMBL" id="AOY40397.1"/>
    </source>
</evidence>
<dbReference type="RefSeq" id="YP_009317739.1">
    <property type="nucleotide sequence ID" value="NC_031848.1"/>
</dbReference>
<name>A0A343A6V9_9STRA</name>
<dbReference type="GO" id="GO:0005840">
    <property type="term" value="C:ribosome"/>
    <property type="evidence" value="ECO:0007669"/>
    <property type="project" value="UniProtKB-KW"/>
</dbReference>
<dbReference type="AlphaFoldDB" id="A0A343A6V9"/>
<sequence length="211" mass="24968">MKLKKLKKLKYSNLELQILNFIVKKKSFNQKNEIKLTEILLNKIANIIYLYHVKNKTILFLGFPNNFTKTLKTTKHILVPEFMWQNNMFNFVSSNKKTKIPKNIFELQTKLKKKVDLIVINNLSTNSLAFKESSLTRIPAITVTDKVDISKIRSSYNSTGSYNFFSEKKENTNFFYLFIKTVLMRAEKKEKIQNINITREKFFLCHSLYNE</sequence>
<organism evidence="1">
    <name type="scientific">Navicula ramosissima</name>
    <dbReference type="NCBI Taxonomy" id="265559"/>
    <lineage>
        <taxon>Eukaryota</taxon>
        <taxon>Sar</taxon>
        <taxon>Stramenopiles</taxon>
        <taxon>Ochrophyta</taxon>
        <taxon>Bacillariophyta</taxon>
        <taxon>Bacillariophyceae</taxon>
        <taxon>Bacillariophycidae</taxon>
        <taxon>Naviculales</taxon>
        <taxon>Naviculaceae</taxon>
        <taxon>Navicula</taxon>
    </lineage>
</organism>
<keyword evidence="1" id="KW-0496">Mitochondrion</keyword>
<protein>
    <submittedName>
        <fullName evidence="1">Ribosomal protein S2</fullName>
    </submittedName>
</protein>
<dbReference type="InterPro" id="IPR023591">
    <property type="entry name" value="Ribosomal_uS2_flav_dom_sf"/>
</dbReference>
<keyword evidence="1" id="KW-0689">Ribosomal protein</keyword>
<geneLocation type="mitochondrion" evidence="1"/>
<dbReference type="GeneID" id="30218190"/>
<dbReference type="Gene3D" id="3.40.50.10490">
    <property type="entry name" value="Glucose-6-phosphate isomerase like protein, domain 1"/>
    <property type="match status" value="1"/>
</dbReference>
<reference evidence="1" key="1">
    <citation type="journal article" date="2016" name="Mitochondrial DNA Part B Resour">
        <title>Complete mitochondrial genome of biraphid benthic diatom, Navicula ramosissima (Naviculales, Bacillariophyceae).</title>
        <authorList>
            <person name="An S.M."/>
            <person name="Noh J.H."/>
            <person name="Lee H.R."/>
            <person name="Choi D.H."/>
            <person name="Lee J.H."/>
            <person name="Yang E.C."/>
        </authorList>
    </citation>
    <scope>NUCLEOTIDE SEQUENCE</scope>
</reference>
<accession>A0A343A6V9</accession>
<keyword evidence="1" id="KW-0687">Ribonucleoprotein</keyword>